<dbReference type="PANTHER" id="PTHR14969:SF62">
    <property type="entry name" value="DECAPRENYLPHOSPHORYL-5-PHOSPHORIBOSE PHOSPHATASE RV3807C-RELATED"/>
    <property type="match status" value="1"/>
</dbReference>
<evidence type="ECO:0000259" key="8">
    <source>
        <dbReference type="SMART" id="SM00014"/>
    </source>
</evidence>
<dbReference type="CDD" id="cd03392">
    <property type="entry name" value="PAP2_like_2"/>
    <property type="match status" value="1"/>
</dbReference>
<feature type="domain" description="Phosphatidic acid phosphatase type 2/haloperoxidase" evidence="8">
    <location>
        <begin position="100"/>
        <end position="204"/>
    </location>
</feature>
<keyword evidence="6 7" id="KW-0472">Membrane</keyword>
<evidence type="ECO:0000256" key="3">
    <source>
        <dbReference type="ARBA" id="ARBA00022692"/>
    </source>
</evidence>
<dbReference type="Proteomes" id="UP000247832">
    <property type="component" value="Unassembled WGS sequence"/>
</dbReference>
<dbReference type="AlphaFoldDB" id="A0A2V5LEB6"/>
<protein>
    <submittedName>
        <fullName evidence="9">Phosphatidic acid phosphatase</fullName>
    </submittedName>
</protein>
<comment type="caution">
    <text evidence="9">The sequence shown here is derived from an EMBL/GenBank/DDBJ whole genome shotgun (WGS) entry which is preliminary data.</text>
</comment>
<dbReference type="GO" id="GO:0005886">
    <property type="term" value="C:plasma membrane"/>
    <property type="evidence" value="ECO:0007669"/>
    <property type="project" value="UniProtKB-SubCell"/>
</dbReference>
<keyword evidence="2" id="KW-1003">Cell membrane</keyword>
<dbReference type="Pfam" id="PF01569">
    <property type="entry name" value="PAP2"/>
    <property type="match status" value="1"/>
</dbReference>
<dbReference type="GO" id="GO:0016787">
    <property type="term" value="F:hydrolase activity"/>
    <property type="evidence" value="ECO:0007669"/>
    <property type="project" value="UniProtKB-KW"/>
</dbReference>
<dbReference type="SUPFAM" id="SSF48317">
    <property type="entry name" value="Acid phosphatase/Vanadium-dependent haloperoxidase"/>
    <property type="match status" value="1"/>
</dbReference>
<evidence type="ECO:0000256" key="4">
    <source>
        <dbReference type="ARBA" id="ARBA00022801"/>
    </source>
</evidence>
<evidence type="ECO:0000313" key="9">
    <source>
        <dbReference type="EMBL" id="PYI68153.1"/>
    </source>
</evidence>
<evidence type="ECO:0000313" key="10">
    <source>
        <dbReference type="Proteomes" id="UP000247832"/>
    </source>
</evidence>
<dbReference type="EMBL" id="QJVD01000006">
    <property type="protein sequence ID" value="PYI68153.1"/>
    <property type="molecule type" value="Genomic_DNA"/>
</dbReference>
<gene>
    <name evidence="9" type="ORF">CVV68_07410</name>
</gene>
<keyword evidence="3 7" id="KW-0812">Transmembrane</keyword>
<reference evidence="9 10" key="1">
    <citation type="submission" date="2018-05" db="EMBL/GenBank/DDBJ databases">
        <title>Genetic diversity of glacier-inhabiting Cryobacterium bacteria in China and description of Cryobacterium mengkeensis sp. nov. and Arthrobacter glacialis sp. nov.</title>
        <authorList>
            <person name="Liu Q."/>
            <person name="Xin Y.-H."/>
        </authorList>
    </citation>
    <scope>NUCLEOTIDE SEQUENCE [LARGE SCALE GENOMIC DNA]</scope>
    <source>
        <strain evidence="9 10">LI2</strain>
    </source>
</reference>
<name>A0A2V5LEB6_9MICC</name>
<accession>A0A2V5LEB6</accession>
<keyword evidence="4" id="KW-0378">Hydrolase</keyword>
<dbReference type="RefSeq" id="WP_110500369.1">
    <property type="nucleotide sequence ID" value="NZ_QJVD01000006.1"/>
</dbReference>
<keyword evidence="5 7" id="KW-1133">Transmembrane helix</keyword>
<evidence type="ECO:0000256" key="1">
    <source>
        <dbReference type="ARBA" id="ARBA00004651"/>
    </source>
</evidence>
<sequence length="223" mass="23757">MPARIPNAAELRPLRGSTPVLLWTSICALAVVAAGALVLAASANHPFFQGLDAAWHAALTGSRTPWLTSANLVLNFAGNTGMLLYAIALFLVLLVRHRRLAFFTAGASLGTLTATQLLKLLVGRHRPLDSLVHVDSGSYPSGHVSATVAAMVATAVVLGRLWMWVSGAILSVAMMYSRMYLGAHWFSDTIAGALLGLGLTLLLWCLVRHKCLIRHTVQLPASS</sequence>
<dbReference type="SMART" id="SM00014">
    <property type="entry name" value="acidPPc"/>
    <property type="match status" value="1"/>
</dbReference>
<dbReference type="InterPro" id="IPR036938">
    <property type="entry name" value="PAP2/HPO_sf"/>
</dbReference>
<evidence type="ECO:0000256" key="5">
    <source>
        <dbReference type="ARBA" id="ARBA00022989"/>
    </source>
</evidence>
<dbReference type="Gene3D" id="1.20.144.10">
    <property type="entry name" value="Phosphatidic acid phosphatase type 2/haloperoxidase"/>
    <property type="match status" value="1"/>
</dbReference>
<dbReference type="InterPro" id="IPR000326">
    <property type="entry name" value="PAP2/HPO"/>
</dbReference>
<dbReference type="OrthoDB" id="5289372at2"/>
<comment type="subcellular location">
    <subcellularLocation>
        <location evidence="1">Cell membrane</location>
        <topology evidence="1">Multi-pass membrane protein</topology>
    </subcellularLocation>
</comment>
<feature type="transmembrane region" description="Helical" evidence="7">
    <location>
        <begin position="185"/>
        <end position="207"/>
    </location>
</feature>
<feature type="transmembrane region" description="Helical" evidence="7">
    <location>
        <begin position="72"/>
        <end position="94"/>
    </location>
</feature>
<dbReference type="PANTHER" id="PTHR14969">
    <property type="entry name" value="SPHINGOSINE-1-PHOSPHATE PHOSPHOHYDROLASE"/>
    <property type="match status" value="1"/>
</dbReference>
<evidence type="ECO:0000256" key="7">
    <source>
        <dbReference type="SAM" id="Phobius"/>
    </source>
</evidence>
<evidence type="ECO:0000256" key="6">
    <source>
        <dbReference type="ARBA" id="ARBA00023136"/>
    </source>
</evidence>
<proteinExistence type="predicted"/>
<evidence type="ECO:0000256" key="2">
    <source>
        <dbReference type="ARBA" id="ARBA00022475"/>
    </source>
</evidence>
<keyword evidence="10" id="KW-1185">Reference proteome</keyword>
<organism evidence="9 10">
    <name type="scientific">Arthrobacter livingstonensis</name>
    <dbReference type="NCBI Taxonomy" id="670078"/>
    <lineage>
        <taxon>Bacteria</taxon>
        <taxon>Bacillati</taxon>
        <taxon>Actinomycetota</taxon>
        <taxon>Actinomycetes</taxon>
        <taxon>Micrococcales</taxon>
        <taxon>Micrococcaceae</taxon>
        <taxon>Arthrobacter</taxon>
    </lineage>
</organism>
<feature type="transmembrane region" description="Helical" evidence="7">
    <location>
        <begin position="20"/>
        <end position="41"/>
    </location>
</feature>